<reference evidence="1" key="1">
    <citation type="submission" date="2019-08" db="EMBL/GenBank/DDBJ databases">
        <authorList>
            <person name="Kucharzyk K."/>
            <person name="Murdoch R.W."/>
            <person name="Higgins S."/>
            <person name="Loffler F."/>
        </authorList>
    </citation>
    <scope>NUCLEOTIDE SEQUENCE</scope>
</reference>
<accession>A0A644WXC4</accession>
<dbReference type="AlphaFoldDB" id="A0A644WXC4"/>
<gene>
    <name evidence="1" type="ORF">SDC9_54450</name>
</gene>
<sequence>MAKEALRKADHWEVKLAVFVGGQEIVFAEDESDLESPYMVGNCGYENPFGMAVYSSCIGTADYLEAITEYANRLQAQTELVHQERAVRGIGDESLTRDACLPGGLGEDITGKLVIIRPDIMHPDRRTADYQYFLADGGNGCRASAIGSAVFGQNLYDGKRSRWERCDILGVADPLKLPDWANERLKVLQTNEKTTPPKKKSGPER</sequence>
<name>A0A644WXC4_9ZZZZ</name>
<proteinExistence type="predicted"/>
<comment type="caution">
    <text evidence="1">The sequence shown here is derived from an EMBL/GenBank/DDBJ whole genome shotgun (WGS) entry which is preliminary data.</text>
</comment>
<protein>
    <submittedName>
        <fullName evidence="1">Uncharacterized protein</fullName>
    </submittedName>
</protein>
<organism evidence="1">
    <name type="scientific">bioreactor metagenome</name>
    <dbReference type="NCBI Taxonomy" id="1076179"/>
    <lineage>
        <taxon>unclassified sequences</taxon>
        <taxon>metagenomes</taxon>
        <taxon>ecological metagenomes</taxon>
    </lineage>
</organism>
<dbReference type="EMBL" id="VSSQ01001415">
    <property type="protein sequence ID" value="MPM08138.1"/>
    <property type="molecule type" value="Genomic_DNA"/>
</dbReference>
<evidence type="ECO:0000313" key="1">
    <source>
        <dbReference type="EMBL" id="MPM08138.1"/>
    </source>
</evidence>